<gene>
    <name evidence="4" type="ORF">Q760_05875</name>
</gene>
<evidence type="ECO:0000313" key="5">
    <source>
        <dbReference type="Proteomes" id="UP000029833"/>
    </source>
</evidence>
<dbReference type="STRING" id="1408250.Q760_05875"/>
<feature type="transmembrane region" description="Helical" evidence="2">
    <location>
        <begin position="180"/>
        <end position="213"/>
    </location>
</feature>
<dbReference type="EMBL" id="AXNT01000159">
    <property type="protein sequence ID" value="KGM00819.1"/>
    <property type="molecule type" value="Genomic_DNA"/>
</dbReference>
<sequence length="219" mass="21764">MTTPGDPTPQDPATARDGRSAPTPDGTGTPPAAGHAPIDLTKPRGTETASGAPAPASAAPGQAAAGEPPVAQPYAQGQPGAAQPAAQPYARQYAQGQPYAGQPYPGQPYPGQPYPGQPYAPAYVYPKNQLGVWSLVLGIVGIVVGCVFVTGIPAVILGNNAKRAVAAGEANNLGMAQAGIVLGWISIALGVVALGFVVLYVVGVAGVLGLSFLSNGTGY</sequence>
<evidence type="ECO:0000256" key="1">
    <source>
        <dbReference type="SAM" id="MobiDB-lite"/>
    </source>
</evidence>
<keyword evidence="2" id="KW-0812">Transmembrane</keyword>
<feature type="compositionally biased region" description="Pro residues" evidence="1">
    <location>
        <begin position="1"/>
        <end position="10"/>
    </location>
</feature>
<dbReference type="OrthoDB" id="4829526at2"/>
<feature type="domain" description="DUF4190" evidence="3">
    <location>
        <begin position="130"/>
        <end position="193"/>
    </location>
</feature>
<evidence type="ECO:0000256" key="2">
    <source>
        <dbReference type="SAM" id="Phobius"/>
    </source>
</evidence>
<accession>A0A0A0B4T3</accession>
<organism evidence="4 5">
    <name type="scientific">Cellulomonas cellasea DSM 20118</name>
    <dbReference type="NCBI Taxonomy" id="1408250"/>
    <lineage>
        <taxon>Bacteria</taxon>
        <taxon>Bacillati</taxon>
        <taxon>Actinomycetota</taxon>
        <taxon>Actinomycetes</taxon>
        <taxon>Micrococcales</taxon>
        <taxon>Cellulomonadaceae</taxon>
        <taxon>Cellulomonas</taxon>
    </lineage>
</organism>
<protein>
    <recommendedName>
        <fullName evidence="3">DUF4190 domain-containing protein</fullName>
    </recommendedName>
</protein>
<keyword evidence="5" id="KW-1185">Reference proteome</keyword>
<dbReference type="AlphaFoldDB" id="A0A0A0B4T3"/>
<dbReference type="Pfam" id="PF13828">
    <property type="entry name" value="DUF4190"/>
    <property type="match status" value="1"/>
</dbReference>
<feature type="compositionally biased region" description="Low complexity" evidence="1">
    <location>
        <begin position="46"/>
        <end position="89"/>
    </location>
</feature>
<evidence type="ECO:0000313" key="4">
    <source>
        <dbReference type="EMBL" id="KGM00819.1"/>
    </source>
</evidence>
<dbReference type="InterPro" id="IPR025241">
    <property type="entry name" value="DUF4190"/>
</dbReference>
<dbReference type="Proteomes" id="UP000029833">
    <property type="component" value="Unassembled WGS sequence"/>
</dbReference>
<name>A0A0A0B4T3_9CELL</name>
<feature type="region of interest" description="Disordered" evidence="1">
    <location>
        <begin position="1"/>
        <end position="89"/>
    </location>
</feature>
<dbReference type="RefSeq" id="WP_052104440.1">
    <property type="nucleotide sequence ID" value="NZ_AXNT01000159.1"/>
</dbReference>
<feature type="transmembrane region" description="Helical" evidence="2">
    <location>
        <begin position="132"/>
        <end position="159"/>
    </location>
</feature>
<feature type="compositionally biased region" description="Low complexity" evidence="1">
    <location>
        <begin position="21"/>
        <end position="37"/>
    </location>
</feature>
<keyword evidence="2" id="KW-1133">Transmembrane helix</keyword>
<keyword evidence="2" id="KW-0472">Membrane</keyword>
<reference evidence="4 5" key="1">
    <citation type="submission" date="2013-10" db="EMBL/GenBank/DDBJ databases">
        <authorList>
            <person name="Wang G."/>
            <person name="Zhuang W."/>
        </authorList>
    </citation>
    <scope>NUCLEOTIDE SEQUENCE [LARGE SCALE GENOMIC DNA]</scope>
    <source>
        <strain evidence="4 5">DSM 20118</strain>
    </source>
</reference>
<comment type="caution">
    <text evidence="4">The sequence shown here is derived from an EMBL/GenBank/DDBJ whole genome shotgun (WGS) entry which is preliminary data.</text>
</comment>
<proteinExistence type="predicted"/>
<evidence type="ECO:0000259" key="3">
    <source>
        <dbReference type="Pfam" id="PF13828"/>
    </source>
</evidence>